<protein>
    <submittedName>
        <fullName evidence="2">Uncharacterized protein</fullName>
    </submittedName>
</protein>
<accession>G7E644</accession>
<evidence type="ECO:0000313" key="3">
    <source>
        <dbReference type="Proteomes" id="UP000009131"/>
    </source>
</evidence>
<proteinExistence type="predicted"/>
<organism evidence="2 3">
    <name type="scientific">Mixia osmundae (strain CBS 9802 / IAM 14324 / JCM 22182 / KY 12970)</name>
    <dbReference type="NCBI Taxonomy" id="764103"/>
    <lineage>
        <taxon>Eukaryota</taxon>
        <taxon>Fungi</taxon>
        <taxon>Dikarya</taxon>
        <taxon>Basidiomycota</taxon>
        <taxon>Pucciniomycotina</taxon>
        <taxon>Mixiomycetes</taxon>
        <taxon>Mixiales</taxon>
        <taxon>Mixiaceae</taxon>
        <taxon>Mixia</taxon>
    </lineage>
</organism>
<keyword evidence="3" id="KW-1185">Reference proteome</keyword>
<comment type="caution">
    <text evidence="2">The sequence shown here is derived from an EMBL/GenBank/DDBJ whole genome shotgun (WGS) entry which is preliminary data.</text>
</comment>
<dbReference type="Proteomes" id="UP000009131">
    <property type="component" value="Unassembled WGS sequence"/>
</dbReference>
<feature type="compositionally biased region" description="Polar residues" evidence="1">
    <location>
        <begin position="136"/>
        <end position="148"/>
    </location>
</feature>
<reference evidence="2 3" key="2">
    <citation type="journal article" date="2012" name="Open Biol.">
        <title>Characteristics of nucleosomes and linker DNA regions on the genome of the basidiomycete Mixia osmundae revealed by mono- and dinucleosome mapping.</title>
        <authorList>
            <person name="Nishida H."/>
            <person name="Kondo S."/>
            <person name="Matsumoto T."/>
            <person name="Suzuki Y."/>
            <person name="Yoshikawa H."/>
            <person name="Taylor T.D."/>
            <person name="Sugiyama J."/>
        </authorList>
    </citation>
    <scope>NUCLEOTIDE SEQUENCE [LARGE SCALE GENOMIC DNA]</scope>
    <source>
        <strain evidence="3">CBS 9802 / IAM 14324 / JCM 22182 / KY 12970</strain>
    </source>
</reference>
<reference evidence="2 3" key="1">
    <citation type="journal article" date="2011" name="J. Gen. Appl. Microbiol.">
        <title>Draft genome sequencing of the enigmatic basidiomycete Mixia osmundae.</title>
        <authorList>
            <person name="Nishida H."/>
            <person name="Nagatsuka Y."/>
            <person name="Sugiyama J."/>
        </authorList>
    </citation>
    <scope>NUCLEOTIDE SEQUENCE [LARGE SCALE GENOMIC DNA]</scope>
    <source>
        <strain evidence="3">CBS 9802 / IAM 14324 / JCM 22182 / KY 12970</strain>
    </source>
</reference>
<sequence length="148" mass="16154">MTTLIPIQTRLQLSREDVGTPFNLRDRGSFPRLVCEEEAELDALEEASEAKMRTIRTYGFSWIGVIGKSTNLEEDADDDLNAAEEAASQRADMSVLFRREQTDSTEAANGEEQDNGEADQTEPPVDDAEDADGTADHNSLPASSTGSE</sequence>
<feature type="region of interest" description="Disordered" evidence="1">
    <location>
        <begin position="84"/>
        <end position="148"/>
    </location>
</feature>
<dbReference type="EMBL" id="BABT02000150">
    <property type="protein sequence ID" value="GAA98304.1"/>
    <property type="molecule type" value="Genomic_DNA"/>
</dbReference>
<gene>
    <name evidence="2" type="primary">Mo04988</name>
    <name evidence="2" type="ORF">E5Q_04988</name>
</gene>
<dbReference type="HOGENOM" id="CLU_1759259_0_0_1"/>
<dbReference type="AlphaFoldDB" id="G7E644"/>
<evidence type="ECO:0000313" key="2">
    <source>
        <dbReference type="EMBL" id="GAA98304.1"/>
    </source>
</evidence>
<evidence type="ECO:0000256" key="1">
    <source>
        <dbReference type="SAM" id="MobiDB-lite"/>
    </source>
</evidence>
<dbReference type="InParanoid" id="G7E644"/>
<name>G7E644_MIXOS</name>
<feature type="compositionally biased region" description="Acidic residues" evidence="1">
    <location>
        <begin position="109"/>
        <end position="133"/>
    </location>
</feature>
<dbReference type="RefSeq" id="XP_014569180.1">
    <property type="nucleotide sequence ID" value="XM_014713694.1"/>
</dbReference>